<evidence type="ECO:0000313" key="6">
    <source>
        <dbReference type="EMBL" id="ADJ48124.1"/>
    </source>
</evidence>
<dbReference type="Proteomes" id="UP000000328">
    <property type="component" value="Chromosome"/>
</dbReference>
<dbReference type="OrthoDB" id="3699619at2"/>
<evidence type="ECO:0000256" key="3">
    <source>
        <dbReference type="ARBA" id="ARBA00022729"/>
    </source>
</evidence>
<feature type="signal peptide" evidence="4">
    <location>
        <begin position="1"/>
        <end position="26"/>
    </location>
</feature>
<evidence type="ECO:0000256" key="2">
    <source>
        <dbReference type="ARBA" id="ARBA00022525"/>
    </source>
</evidence>
<sequence length="266" mass="28126">MKNLARLAALALTIAAPLALAGPALADETGSISGYVWSDLNSNGLWDTGEPAISGNWMSIEGTNTGMYSDAGGHYEFKNLPAGSYTVKSMDRSLLANQGWTRLGGDSQFRGADGKVWNPVVLTAGQRVTNLNSGFATAKVDYVADKIYLSNAAPKVGEVIDIVAAAHPDGNVYDQFGGQLSLPDGLRVVDRLGTMPGYYSTEPAGKVTGFYYDRHAPSVYEFVGARVVVEKPLSAAEIKFTVWKGLFGSTDPNTANDVSSATLTTS</sequence>
<comment type="subcellular location">
    <subcellularLocation>
        <location evidence="1">Secreted</location>
    </subcellularLocation>
</comment>
<feature type="domain" description="SD-repeat containing protein B" evidence="5">
    <location>
        <begin position="31"/>
        <end position="93"/>
    </location>
</feature>
<dbReference type="GO" id="GO:0005975">
    <property type="term" value="P:carbohydrate metabolic process"/>
    <property type="evidence" value="ECO:0007669"/>
    <property type="project" value="UniProtKB-ARBA"/>
</dbReference>
<dbReference type="KEGG" id="amd:AMED_6390"/>
<dbReference type="SUPFAM" id="SSF117074">
    <property type="entry name" value="Hypothetical protein PA1324"/>
    <property type="match status" value="1"/>
</dbReference>
<dbReference type="GO" id="GO:0005576">
    <property type="term" value="C:extracellular region"/>
    <property type="evidence" value="ECO:0007669"/>
    <property type="project" value="UniProtKB-SubCell"/>
</dbReference>
<dbReference type="InterPro" id="IPR013783">
    <property type="entry name" value="Ig-like_fold"/>
</dbReference>
<proteinExistence type="predicted"/>
<evidence type="ECO:0000256" key="4">
    <source>
        <dbReference type="SAM" id="SignalP"/>
    </source>
</evidence>
<organism evidence="6 7">
    <name type="scientific">Amycolatopsis mediterranei (strain U-32)</name>
    <dbReference type="NCBI Taxonomy" id="749927"/>
    <lineage>
        <taxon>Bacteria</taxon>
        <taxon>Bacillati</taxon>
        <taxon>Actinomycetota</taxon>
        <taxon>Actinomycetes</taxon>
        <taxon>Pseudonocardiales</taxon>
        <taxon>Pseudonocardiaceae</taxon>
        <taxon>Amycolatopsis</taxon>
    </lineage>
</organism>
<keyword evidence="2" id="KW-0964">Secreted</keyword>
<dbReference type="Pfam" id="PF17210">
    <property type="entry name" value="SdrD_B"/>
    <property type="match status" value="1"/>
</dbReference>
<dbReference type="InterPro" id="IPR033764">
    <property type="entry name" value="Sdr_B"/>
</dbReference>
<evidence type="ECO:0000256" key="1">
    <source>
        <dbReference type="ARBA" id="ARBA00004613"/>
    </source>
</evidence>
<dbReference type="GeneID" id="92874048"/>
<dbReference type="HOGENOM" id="CLU_1048193_0_0_11"/>
<dbReference type="PATRIC" id="fig|749927.5.peg.6643"/>
<dbReference type="EMBL" id="CP002000">
    <property type="protein sequence ID" value="ADJ48124.1"/>
    <property type="molecule type" value="Genomic_DNA"/>
</dbReference>
<dbReference type="eggNOG" id="COG4932">
    <property type="taxonomic scope" value="Bacteria"/>
</dbReference>
<protein>
    <recommendedName>
        <fullName evidence="5">SD-repeat containing protein B domain-containing protein</fullName>
    </recommendedName>
</protein>
<dbReference type="AlphaFoldDB" id="A0A0H3DER6"/>
<gene>
    <name evidence="6" type="ordered locus">AMED_6390</name>
</gene>
<accession>A0A0H3DER6</accession>
<keyword evidence="3 4" id="KW-0732">Signal</keyword>
<reference evidence="6 7" key="1">
    <citation type="journal article" date="2010" name="Cell Res.">
        <title>Complete genome sequence of the rifamycin SV-producing Amycolatopsis mediterranei U32 revealed its genetic characteristics in phylogeny and metabolism.</title>
        <authorList>
            <person name="Zhao W."/>
            <person name="Zhong Y."/>
            <person name="Yuan H."/>
            <person name="Wang J."/>
            <person name="Zheng H."/>
            <person name="Wang Y."/>
            <person name="Cen X."/>
            <person name="Xu F."/>
            <person name="Bai J."/>
            <person name="Han X."/>
            <person name="Lu G."/>
            <person name="Zhu Y."/>
            <person name="Shao Z."/>
            <person name="Yan H."/>
            <person name="Li C."/>
            <person name="Peng N."/>
            <person name="Zhang Z."/>
            <person name="Zhang Y."/>
            <person name="Lin W."/>
            <person name="Fan Y."/>
            <person name="Qin Z."/>
            <person name="Hu Y."/>
            <person name="Zhu B."/>
            <person name="Wang S."/>
            <person name="Ding X."/>
            <person name="Zhao G.P."/>
        </authorList>
    </citation>
    <scope>NUCLEOTIDE SEQUENCE [LARGE SCALE GENOMIC DNA]</scope>
    <source>
        <strain evidence="7">U-32</strain>
    </source>
</reference>
<dbReference type="RefSeq" id="WP_013228173.1">
    <property type="nucleotide sequence ID" value="NC_014318.1"/>
</dbReference>
<evidence type="ECO:0000259" key="5">
    <source>
        <dbReference type="Pfam" id="PF17210"/>
    </source>
</evidence>
<evidence type="ECO:0000313" key="7">
    <source>
        <dbReference type="Proteomes" id="UP000000328"/>
    </source>
</evidence>
<dbReference type="Gene3D" id="2.60.40.10">
    <property type="entry name" value="Immunoglobulins"/>
    <property type="match status" value="1"/>
</dbReference>
<feature type="chain" id="PRO_5002607599" description="SD-repeat containing protein B domain-containing protein" evidence="4">
    <location>
        <begin position="27"/>
        <end position="266"/>
    </location>
</feature>
<name>A0A0H3DER6_AMYMU</name>